<dbReference type="AlphaFoldDB" id="C5M348"/>
<reference evidence="1 2" key="1">
    <citation type="journal article" date="2009" name="Nature">
        <title>Evolution of pathogenicity and sexual reproduction in eight Candida genomes.</title>
        <authorList>
            <person name="Butler G."/>
            <person name="Rasmussen M.D."/>
            <person name="Lin M.F."/>
            <person name="Santos M.A."/>
            <person name="Sakthikumar S."/>
            <person name="Munro C.A."/>
            <person name="Rheinbay E."/>
            <person name="Grabherr M."/>
            <person name="Forche A."/>
            <person name="Reedy J.L."/>
            <person name="Agrafioti I."/>
            <person name="Arnaud M.B."/>
            <person name="Bates S."/>
            <person name="Brown A.J."/>
            <person name="Brunke S."/>
            <person name="Costanzo M.C."/>
            <person name="Fitzpatrick D.A."/>
            <person name="de Groot P.W."/>
            <person name="Harris D."/>
            <person name="Hoyer L.L."/>
            <person name="Hube B."/>
            <person name="Klis F.M."/>
            <person name="Kodira C."/>
            <person name="Lennard N."/>
            <person name="Logue M.E."/>
            <person name="Martin R."/>
            <person name="Neiman A.M."/>
            <person name="Nikolaou E."/>
            <person name="Quail M.A."/>
            <person name="Quinn J."/>
            <person name="Santos M.C."/>
            <person name="Schmitzberger F.F."/>
            <person name="Sherlock G."/>
            <person name="Shah P."/>
            <person name="Silverstein K.A."/>
            <person name="Skrzypek M.S."/>
            <person name="Soll D."/>
            <person name="Staggs R."/>
            <person name="Stansfield I."/>
            <person name="Stumpf M.P."/>
            <person name="Sudbery P.E."/>
            <person name="Srikantha T."/>
            <person name="Zeng Q."/>
            <person name="Berman J."/>
            <person name="Berriman M."/>
            <person name="Heitman J."/>
            <person name="Gow N.A."/>
            <person name="Lorenz M.C."/>
            <person name="Birren B.W."/>
            <person name="Kellis M."/>
            <person name="Cuomo C.A."/>
        </authorList>
    </citation>
    <scope>NUCLEOTIDE SEQUENCE [LARGE SCALE GENOMIC DNA]</scope>
    <source>
        <strain evidence="2">ATCC MYA-3404 / T1</strain>
    </source>
</reference>
<dbReference type="VEuPathDB" id="FungiDB:CTRG_00487"/>
<gene>
    <name evidence="1" type="ORF">CTRG_00487</name>
</gene>
<sequence>MNIYKIIYYCKSYTIFRVAKIVLEVTNVANRGTFACRTVTTIENRDRNATFSKNIQIFHKFGTYKSMDIWTEHSNICIYGGKICTYKCAPNQEHTNQWFNGWNIVTHRYMAQSSEHINVQQKVTFKNMVSKMEYFNKYIYLVSELRILSYRHQIDEYNLSLCVFPYSELRQIDYLD</sequence>
<name>C5M348_CANTT</name>
<dbReference type="HOGENOM" id="CLU_1703991_0_0_1"/>
<evidence type="ECO:0000313" key="1">
    <source>
        <dbReference type="EMBL" id="EER35748.1"/>
    </source>
</evidence>
<dbReference type="EMBL" id="GG692395">
    <property type="protein sequence ID" value="EER35748.1"/>
    <property type="molecule type" value="Genomic_DNA"/>
</dbReference>
<protein>
    <submittedName>
        <fullName evidence="1">Uncharacterized protein</fullName>
    </submittedName>
</protein>
<evidence type="ECO:0000313" key="2">
    <source>
        <dbReference type="Proteomes" id="UP000002037"/>
    </source>
</evidence>
<dbReference type="KEGG" id="ctp:CTRG_00487"/>
<dbReference type="Proteomes" id="UP000002037">
    <property type="component" value="Unassembled WGS sequence"/>
</dbReference>
<dbReference type="RefSeq" id="XP_002545706.1">
    <property type="nucleotide sequence ID" value="XM_002545660.1"/>
</dbReference>
<dbReference type="GeneID" id="8298151"/>
<keyword evidence="2" id="KW-1185">Reference proteome</keyword>
<organism evidence="1 2">
    <name type="scientific">Candida tropicalis (strain ATCC MYA-3404 / T1)</name>
    <name type="common">Yeast</name>
    <dbReference type="NCBI Taxonomy" id="294747"/>
    <lineage>
        <taxon>Eukaryota</taxon>
        <taxon>Fungi</taxon>
        <taxon>Dikarya</taxon>
        <taxon>Ascomycota</taxon>
        <taxon>Saccharomycotina</taxon>
        <taxon>Pichiomycetes</taxon>
        <taxon>Debaryomycetaceae</taxon>
        <taxon>Candida/Lodderomyces clade</taxon>
        <taxon>Candida</taxon>
    </lineage>
</organism>
<proteinExistence type="predicted"/>
<accession>C5M348</accession>